<evidence type="ECO:0000313" key="5">
    <source>
        <dbReference type="Proteomes" id="UP000520767"/>
    </source>
</evidence>
<comment type="caution">
    <text evidence="4">The sequence shown here is derived from an EMBL/GenBank/DDBJ whole genome shotgun (WGS) entry which is preliminary data.</text>
</comment>
<organism evidence="4 5">
    <name type="scientific">Actinophytocola algeriensis</name>
    <dbReference type="NCBI Taxonomy" id="1768010"/>
    <lineage>
        <taxon>Bacteria</taxon>
        <taxon>Bacillati</taxon>
        <taxon>Actinomycetota</taxon>
        <taxon>Actinomycetes</taxon>
        <taxon>Pseudonocardiales</taxon>
        <taxon>Pseudonocardiaceae</taxon>
    </lineage>
</organism>
<sequence length="180" mass="18475">MNTLTTAAALTLALALTACNAPPGEDTASSGTSTLSPAPSAPGSSSPAPGGAPAESTGQDVVGTVVRFTAGSESVDVTIGEDSPATRDLLGMLPLTLTLEELGGREKIVDLPRELNHEGTPGSDPEDGDLIYFIPWGNLGFYYNAEGIEYSDQTLHLGTYDATAEELARLEGQVTVAIVP</sequence>
<evidence type="ECO:0000256" key="2">
    <source>
        <dbReference type="SAM" id="SignalP"/>
    </source>
</evidence>
<dbReference type="Gene3D" id="2.40.100.20">
    <property type="match status" value="1"/>
</dbReference>
<keyword evidence="5" id="KW-1185">Reference proteome</keyword>
<dbReference type="SUPFAM" id="SSF50891">
    <property type="entry name" value="Cyclophilin-like"/>
    <property type="match status" value="1"/>
</dbReference>
<dbReference type="Pfam" id="PF18050">
    <property type="entry name" value="Cyclophil_like2"/>
    <property type="match status" value="1"/>
</dbReference>
<feature type="compositionally biased region" description="Low complexity" evidence="1">
    <location>
        <begin position="27"/>
        <end position="58"/>
    </location>
</feature>
<evidence type="ECO:0000259" key="3">
    <source>
        <dbReference type="Pfam" id="PF18050"/>
    </source>
</evidence>
<name>A0A7W7VHQ4_9PSEU</name>
<protein>
    <recommendedName>
        <fullName evidence="3">Cyclophilin-like domain-containing protein</fullName>
    </recommendedName>
</protein>
<feature type="chain" id="PRO_5039005610" description="Cyclophilin-like domain-containing protein" evidence="2">
    <location>
        <begin position="21"/>
        <end position="180"/>
    </location>
</feature>
<dbReference type="Proteomes" id="UP000520767">
    <property type="component" value="Unassembled WGS sequence"/>
</dbReference>
<dbReference type="EMBL" id="JACHJQ010000008">
    <property type="protein sequence ID" value="MBB4910666.1"/>
    <property type="molecule type" value="Genomic_DNA"/>
</dbReference>
<feature type="domain" description="Cyclophilin-like" evidence="3">
    <location>
        <begin position="69"/>
        <end position="178"/>
    </location>
</feature>
<reference evidence="4 5" key="1">
    <citation type="submission" date="2020-08" db="EMBL/GenBank/DDBJ databases">
        <title>Genomic Encyclopedia of Type Strains, Phase III (KMG-III): the genomes of soil and plant-associated and newly described type strains.</title>
        <authorList>
            <person name="Whitman W."/>
        </authorList>
    </citation>
    <scope>NUCLEOTIDE SEQUENCE [LARGE SCALE GENOMIC DNA]</scope>
    <source>
        <strain evidence="4 5">CECT 8960</strain>
    </source>
</reference>
<dbReference type="InterPro" id="IPR029000">
    <property type="entry name" value="Cyclophilin-like_dom_sf"/>
</dbReference>
<feature type="signal peptide" evidence="2">
    <location>
        <begin position="1"/>
        <end position="20"/>
    </location>
</feature>
<evidence type="ECO:0000256" key="1">
    <source>
        <dbReference type="SAM" id="MobiDB-lite"/>
    </source>
</evidence>
<feature type="region of interest" description="Disordered" evidence="1">
    <location>
        <begin position="21"/>
        <end position="58"/>
    </location>
</feature>
<evidence type="ECO:0000313" key="4">
    <source>
        <dbReference type="EMBL" id="MBB4910666.1"/>
    </source>
</evidence>
<proteinExistence type="predicted"/>
<dbReference type="InterPro" id="IPR041183">
    <property type="entry name" value="Cyclophilin-like"/>
</dbReference>
<accession>A0A7W7VHQ4</accession>
<dbReference type="AlphaFoldDB" id="A0A7W7VHQ4"/>
<gene>
    <name evidence="4" type="ORF">FHR82_006925</name>
</gene>
<keyword evidence="2" id="KW-0732">Signal</keyword>
<dbReference type="RefSeq" id="WP_184814728.1">
    <property type="nucleotide sequence ID" value="NZ_JACHJQ010000008.1"/>
</dbReference>